<dbReference type="Proteomes" id="UP001472677">
    <property type="component" value="Unassembled WGS sequence"/>
</dbReference>
<feature type="compositionally biased region" description="Polar residues" evidence="1">
    <location>
        <begin position="72"/>
        <end position="86"/>
    </location>
</feature>
<feature type="region of interest" description="Disordered" evidence="1">
    <location>
        <begin position="49"/>
        <end position="86"/>
    </location>
</feature>
<dbReference type="EMBL" id="JBBPBM010000010">
    <property type="protein sequence ID" value="KAK8564667.1"/>
    <property type="molecule type" value="Genomic_DNA"/>
</dbReference>
<reference evidence="2 3" key="1">
    <citation type="journal article" date="2024" name="G3 (Bethesda)">
        <title>Genome assembly of Hibiscus sabdariffa L. provides insights into metabolisms of medicinal natural products.</title>
        <authorList>
            <person name="Kim T."/>
        </authorList>
    </citation>
    <scope>NUCLEOTIDE SEQUENCE [LARGE SCALE GENOMIC DNA]</scope>
    <source>
        <strain evidence="2">TK-2024</strain>
        <tissue evidence="2">Old leaves</tissue>
    </source>
</reference>
<evidence type="ECO:0000256" key="1">
    <source>
        <dbReference type="SAM" id="MobiDB-lite"/>
    </source>
</evidence>
<evidence type="ECO:0000313" key="3">
    <source>
        <dbReference type="Proteomes" id="UP001472677"/>
    </source>
</evidence>
<sequence>MVYAPSHPIHRQQIQKKLSQVAQQPDKTRKLTDHHCRVIRQEGVVHQNRERERINVTSPPVANRRRYKSDSSHLAPTSRQICPSSETGDHRLTQLCACLSPEKDTPKKLNLGKRPTPHFHFKPITVGLIGGGNPTL</sequence>
<gene>
    <name evidence="2" type="ORF">V6N12_058250</name>
</gene>
<proteinExistence type="predicted"/>
<keyword evidence="3" id="KW-1185">Reference proteome</keyword>
<name>A0ABR2ERN3_9ROSI</name>
<organism evidence="2 3">
    <name type="scientific">Hibiscus sabdariffa</name>
    <name type="common">roselle</name>
    <dbReference type="NCBI Taxonomy" id="183260"/>
    <lineage>
        <taxon>Eukaryota</taxon>
        <taxon>Viridiplantae</taxon>
        <taxon>Streptophyta</taxon>
        <taxon>Embryophyta</taxon>
        <taxon>Tracheophyta</taxon>
        <taxon>Spermatophyta</taxon>
        <taxon>Magnoliopsida</taxon>
        <taxon>eudicotyledons</taxon>
        <taxon>Gunneridae</taxon>
        <taxon>Pentapetalae</taxon>
        <taxon>rosids</taxon>
        <taxon>malvids</taxon>
        <taxon>Malvales</taxon>
        <taxon>Malvaceae</taxon>
        <taxon>Malvoideae</taxon>
        <taxon>Hibiscus</taxon>
    </lineage>
</organism>
<comment type="caution">
    <text evidence="2">The sequence shown here is derived from an EMBL/GenBank/DDBJ whole genome shotgun (WGS) entry which is preliminary data.</text>
</comment>
<accession>A0ABR2ERN3</accession>
<protein>
    <submittedName>
        <fullName evidence="2">Uncharacterized protein</fullName>
    </submittedName>
</protein>
<evidence type="ECO:0000313" key="2">
    <source>
        <dbReference type="EMBL" id="KAK8564667.1"/>
    </source>
</evidence>